<keyword evidence="2" id="KW-0731">Sigma factor</keyword>
<dbReference type="RefSeq" id="WP_242623227.1">
    <property type="nucleotide sequence ID" value="NZ_SHKL01000001.1"/>
</dbReference>
<dbReference type="GO" id="GO:0003677">
    <property type="term" value="F:DNA binding"/>
    <property type="evidence" value="ECO:0007669"/>
    <property type="project" value="UniProtKB-KW"/>
</dbReference>
<comment type="caution">
    <text evidence="9">The sequence shown here is derived from an EMBL/GenBank/DDBJ whole genome shotgun (WGS) entry which is preliminary data.</text>
</comment>
<dbReference type="InterPro" id="IPR007624">
    <property type="entry name" value="RNA_pol_sigma70_r3"/>
</dbReference>
<keyword evidence="3" id="KW-0238">DNA-binding</keyword>
<evidence type="ECO:0000256" key="5">
    <source>
        <dbReference type="SAM" id="MobiDB-lite"/>
    </source>
</evidence>
<evidence type="ECO:0000259" key="6">
    <source>
        <dbReference type="Pfam" id="PF04539"/>
    </source>
</evidence>
<dbReference type="CDD" id="cd06171">
    <property type="entry name" value="Sigma70_r4"/>
    <property type="match status" value="1"/>
</dbReference>
<accession>A0A4Q7V3J5</accession>
<dbReference type="PRINTS" id="PR00046">
    <property type="entry name" value="SIGMA70FCT"/>
</dbReference>
<dbReference type="InterPro" id="IPR014284">
    <property type="entry name" value="RNA_pol_sigma-70_dom"/>
</dbReference>
<feature type="domain" description="RNA polymerase sigma-70 region 2" evidence="7">
    <location>
        <begin position="42"/>
        <end position="111"/>
    </location>
</feature>
<feature type="region of interest" description="Disordered" evidence="5">
    <location>
        <begin position="1"/>
        <end position="37"/>
    </location>
</feature>
<evidence type="ECO:0000259" key="7">
    <source>
        <dbReference type="Pfam" id="PF04542"/>
    </source>
</evidence>
<dbReference type="Pfam" id="PF04539">
    <property type="entry name" value="Sigma70_r3"/>
    <property type="match status" value="1"/>
</dbReference>
<gene>
    <name evidence="9" type="ORF">EV383_4163</name>
</gene>
<dbReference type="InterPro" id="IPR036388">
    <property type="entry name" value="WH-like_DNA-bd_sf"/>
</dbReference>
<keyword evidence="4" id="KW-0804">Transcription</keyword>
<feature type="compositionally biased region" description="Basic and acidic residues" evidence="5">
    <location>
        <begin position="20"/>
        <end position="37"/>
    </location>
</feature>
<name>A0A4Q7V3J5_PSEST</name>
<dbReference type="InterPro" id="IPR007630">
    <property type="entry name" value="RNA_pol_sigma70_r4"/>
</dbReference>
<dbReference type="InterPro" id="IPR000943">
    <property type="entry name" value="RNA_pol_sigma70"/>
</dbReference>
<evidence type="ECO:0000256" key="2">
    <source>
        <dbReference type="ARBA" id="ARBA00023082"/>
    </source>
</evidence>
<dbReference type="PANTHER" id="PTHR30385">
    <property type="entry name" value="SIGMA FACTOR F FLAGELLAR"/>
    <property type="match status" value="1"/>
</dbReference>
<keyword evidence="1" id="KW-0805">Transcription regulation</keyword>
<dbReference type="GO" id="GO:0016987">
    <property type="term" value="F:sigma factor activity"/>
    <property type="evidence" value="ECO:0007669"/>
    <property type="project" value="UniProtKB-KW"/>
</dbReference>
<organism evidence="9 10">
    <name type="scientific">Pseudonocardia sediminis</name>
    <dbReference type="NCBI Taxonomy" id="1397368"/>
    <lineage>
        <taxon>Bacteria</taxon>
        <taxon>Bacillati</taxon>
        <taxon>Actinomycetota</taxon>
        <taxon>Actinomycetes</taxon>
        <taxon>Pseudonocardiales</taxon>
        <taxon>Pseudonocardiaceae</taxon>
        <taxon>Pseudonocardia</taxon>
    </lineage>
</organism>
<dbReference type="EMBL" id="SHKL01000001">
    <property type="protein sequence ID" value="RZT87253.1"/>
    <property type="molecule type" value="Genomic_DNA"/>
</dbReference>
<dbReference type="SUPFAM" id="SSF88659">
    <property type="entry name" value="Sigma3 and sigma4 domains of RNA polymerase sigma factors"/>
    <property type="match status" value="2"/>
</dbReference>
<feature type="region of interest" description="Disordered" evidence="5">
    <location>
        <begin position="168"/>
        <end position="193"/>
    </location>
</feature>
<dbReference type="Pfam" id="PF04545">
    <property type="entry name" value="Sigma70_r4"/>
    <property type="match status" value="1"/>
</dbReference>
<dbReference type="Gene3D" id="1.10.10.10">
    <property type="entry name" value="Winged helix-like DNA-binding domain superfamily/Winged helix DNA-binding domain"/>
    <property type="match status" value="2"/>
</dbReference>
<evidence type="ECO:0000256" key="1">
    <source>
        <dbReference type="ARBA" id="ARBA00023015"/>
    </source>
</evidence>
<keyword evidence="10" id="KW-1185">Reference proteome</keyword>
<protein>
    <submittedName>
        <fullName evidence="9">RNA polymerase sigma-B factor</fullName>
    </submittedName>
</protein>
<feature type="domain" description="RNA polymerase sigma-70 region 3" evidence="6">
    <location>
        <begin position="124"/>
        <end position="175"/>
    </location>
</feature>
<dbReference type="Gene3D" id="1.10.1740.10">
    <property type="match status" value="1"/>
</dbReference>
<dbReference type="InterPro" id="IPR013324">
    <property type="entry name" value="RNA_pol_sigma_r3/r4-like"/>
</dbReference>
<dbReference type="Proteomes" id="UP000291591">
    <property type="component" value="Unassembled WGS sequence"/>
</dbReference>
<dbReference type="GO" id="GO:0006352">
    <property type="term" value="P:DNA-templated transcription initiation"/>
    <property type="evidence" value="ECO:0007669"/>
    <property type="project" value="InterPro"/>
</dbReference>
<feature type="compositionally biased region" description="Basic and acidic residues" evidence="5">
    <location>
        <begin position="1"/>
        <end position="12"/>
    </location>
</feature>
<evidence type="ECO:0000256" key="3">
    <source>
        <dbReference type="ARBA" id="ARBA00023125"/>
    </source>
</evidence>
<reference evidence="9 10" key="1">
    <citation type="submission" date="2019-02" db="EMBL/GenBank/DDBJ databases">
        <title>Sequencing the genomes of 1000 actinobacteria strains.</title>
        <authorList>
            <person name="Klenk H.-P."/>
        </authorList>
    </citation>
    <scope>NUCLEOTIDE SEQUENCE [LARGE SCALE GENOMIC DNA]</scope>
    <source>
        <strain evidence="9 10">DSM 45779</strain>
    </source>
</reference>
<evidence type="ECO:0000256" key="4">
    <source>
        <dbReference type="ARBA" id="ARBA00023163"/>
    </source>
</evidence>
<evidence type="ECO:0000313" key="9">
    <source>
        <dbReference type="EMBL" id="RZT87253.1"/>
    </source>
</evidence>
<dbReference type="InterPro" id="IPR013325">
    <property type="entry name" value="RNA_pol_sigma_r2"/>
</dbReference>
<evidence type="ECO:0000313" key="10">
    <source>
        <dbReference type="Proteomes" id="UP000291591"/>
    </source>
</evidence>
<sequence>MVDQIDRRRDGPDAYDDLEPDLRRHAESEPGDPGREVRRDRLITEFLPLVRNLSHRYAGRVPAEDLEQSGVIGLIKAIDRYDPDASTGGPLAYLVPSVRGEILRHLRDHTWALRVPRALKELSVGVNRATVTLTQRLGRAPRPSELAAELGVGVSEIVDTLGAMDSHRASSLDETDPDSGFGPADRLGNDDPALDVIDHRGDLRRLVSELPERERTILLLRFYGEHTQSQIAERVGVSQMHVSRLLTRTLAELRGRMVDDADG</sequence>
<feature type="domain" description="RNA polymerase sigma-70 region 4" evidence="8">
    <location>
        <begin position="208"/>
        <end position="254"/>
    </location>
</feature>
<dbReference type="InterPro" id="IPR007627">
    <property type="entry name" value="RNA_pol_sigma70_r2"/>
</dbReference>
<proteinExistence type="predicted"/>
<dbReference type="PANTHER" id="PTHR30385:SF4">
    <property type="entry name" value="RNA POLYMERASE SIGMA-E FACTOR"/>
    <property type="match status" value="1"/>
</dbReference>
<dbReference type="Pfam" id="PF04542">
    <property type="entry name" value="Sigma70_r2"/>
    <property type="match status" value="1"/>
</dbReference>
<evidence type="ECO:0000259" key="8">
    <source>
        <dbReference type="Pfam" id="PF04545"/>
    </source>
</evidence>
<dbReference type="SUPFAM" id="SSF88946">
    <property type="entry name" value="Sigma2 domain of RNA polymerase sigma factors"/>
    <property type="match status" value="1"/>
</dbReference>
<dbReference type="AlphaFoldDB" id="A0A4Q7V3J5"/>
<dbReference type="NCBIfam" id="TIGR02937">
    <property type="entry name" value="sigma70-ECF"/>
    <property type="match status" value="1"/>
</dbReference>